<name>A0A0A5FY98_9BACI</name>
<dbReference type="EMBL" id="AVPF01000081">
    <property type="protein sequence ID" value="KGX83803.1"/>
    <property type="molecule type" value="Genomic_DNA"/>
</dbReference>
<comment type="caution">
    <text evidence="1">The sequence shown here is derived from an EMBL/GenBank/DDBJ whole genome shotgun (WGS) entry which is preliminary data.</text>
</comment>
<dbReference type="eggNOG" id="COG0791">
    <property type="taxonomic scope" value="Bacteria"/>
</dbReference>
<dbReference type="InterPro" id="IPR038765">
    <property type="entry name" value="Papain-like_cys_pep_sf"/>
</dbReference>
<proteinExistence type="predicted"/>
<protein>
    <recommendedName>
        <fullName evidence="3">Permuted papain-like amidase enzyme, YaeF/YiiX, C92 family</fullName>
    </recommendedName>
</protein>
<dbReference type="SUPFAM" id="SSF54001">
    <property type="entry name" value="Cysteine proteinases"/>
    <property type="match status" value="1"/>
</dbReference>
<evidence type="ECO:0000313" key="1">
    <source>
        <dbReference type="EMBL" id="KGX83803.1"/>
    </source>
</evidence>
<gene>
    <name evidence="1" type="ORF">N783_21565</name>
</gene>
<reference evidence="1 2" key="1">
    <citation type="submission" date="2013-08" db="EMBL/GenBank/DDBJ databases">
        <authorList>
            <person name="Huang J."/>
            <person name="Wang G."/>
        </authorList>
    </citation>
    <scope>NUCLEOTIDE SEQUENCE [LARGE SCALE GENOMIC DNA]</scope>
    <source>
        <strain evidence="1 2">BH030004</strain>
    </source>
</reference>
<evidence type="ECO:0000313" key="2">
    <source>
        <dbReference type="Proteomes" id="UP000030403"/>
    </source>
</evidence>
<dbReference type="AlphaFoldDB" id="A0A0A5FY98"/>
<accession>A0A0A5FY98</accession>
<dbReference type="Proteomes" id="UP000030403">
    <property type="component" value="Unassembled WGS sequence"/>
</dbReference>
<sequence>MRKGLLLLGLITTITTFLARPHKKRPPLPSGAITVYPGTDFEAQPGDLLFTPIGKSESKFVGHVGMVNHNQEVVHSIPSGLVTDSLKEYFQKFRLISVYSPIDKFAGVDAAHYLEALVEKHPTAQYRIFTPLDEEHHEQYCTKIVWQSYYYGAGINLGDFGGQAKGIHPEFLKDDRHLERKAKNL</sequence>
<dbReference type="STRING" id="1385511.GCA_000425225_02335"/>
<dbReference type="Gene3D" id="3.90.1720.10">
    <property type="entry name" value="endopeptidase domain like (from Nostoc punctiforme)"/>
    <property type="match status" value="1"/>
</dbReference>
<evidence type="ECO:0008006" key="3">
    <source>
        <dbReference type="Google" id="ProtNLM"/>
    </source>
</evidence>
<dbReference type="OrthoDB" id="2080087at2"/>
<organism evidence="1 2">
    <name type="scientific">Pontibacillus marinus BH030004 = DSM 16465</name>
    <dbReference type="NCBI Taxonomy" id="1385511"/>
    <lineage>
        <taxon>Bacteria</taxon>
        <taxon>Bacillati</taxon>
        <taxon>Bacillota</taxon>
        <taxon>Bacilli</taxon>
        <taxon>Bacillales</taxon>
        <taxon>Bacillaceae</taxon>
        <taxon>Pontibacillus</taxon>
    </lineage>
</organism>
<dbReference type="RefSeq" id="WP_027448797.1">
    <property type="nucleotide sequence ID" value="NZ_AVPF01000081.1"/>
</dbReference>
<keyword evidence="2" id="KW-1185">Reference proteome</keyword>